<dbReference type="KEGG" id="rle:RL1937"/>
<sequence length="62" mass="7206">MVAVFAMTALMSIAANWTADTPATKRQREWFVHVRARDPEAPESRKLARHVPRDVLACRWMR</sequence>
<dbReference type="Proteomes" id="UP000006575">
    <property type="component" value="Chromosome"/>
</dbReference>
<accession>Q1MHY0</accession>
<dbReference type="HOGENOM" id="CLU_2901102_0_0_5"/>
<evidence type="ECO:0000256" key="1">
    <source>
        <dbReference type="SAM" id="SignalP"/>
    </source>
</evidence>
<keyword evidence="3" id="KW-1185">Reference proteome</keyword>
<gene>
    <name evidence="2" type="ordered locus">RL1937</name>
</gene>
<keyword evidence="1" id="KW-0732">Signal</keyword>
<evidence type="ECO:0000313" key="3">
    <source>
        <dbReference type="Proteomes" id="UP000006575"/>
    </source>
</evidence>
<proteinExistence type="predicted"/>
<organism evidence="2 3">
    <name type="scientific">Rhizobium johnstonii (strain DSM 114642 / LMG 32736 / 3841)</name>
    <name type="common">Rhizobium leguminosarum bv. viciae</name>
    <dbReference type="NCBI Taxonomy" id="216596"/>
    <lineage>
        <taxon>Bacteria</taxon>
        <taxon>Pseudomonadati</taxon>
        <taxon>Pseudomonadota</taxon>
        <taxon>Alphaproteobacteria</taxon>
        <taxon>Hyphomicrobiales</taxon>
        <taxon>Rhizobiaceae</taxon>
        <taxon>Rhizobium/Agrobacterium group</taxon>
        <taxon>Rhizobium</taxon>
        <taxon>Rhizobium johnstonii</taxon>
    </lineage>
</organism>
<dbReference type="AlphaFoldDB" id="Q1MHY0"/>
<evidence type="ECO:0008006" key="4">
    <source>
        <dbReference type="Google" id="ProtNLM"/>
    </source>
</evidence>
<name>Q1MHY0_RHIJ3</name>
<feature type="chain" id="PRO_5004194342" description="Transmembrane protein" evidence="1">
    <location>
        <begin position="20"/>
        <end position="62"/>
    </location>
</feature>
<feature type="signal peptide" evidence="1">
    <location>
        <begin position="1"/>
        <end position="19"/>
    </location>
</feature>
<dbReference type="EnsemblBacteria" id="CAK07430">
    <property type="protein sequence ID" value="CAK07430"/>
    <property type="gene ID" value="RL1937"/>
</dbReference>
<evidence type="ECO:0000313" key="2">
    <source>
        <dbReference type="EMBL" id="CAK07430.1"/>
    </source>
</evidence>
<protein>
    <recommendedName>
        <fullName evidence="4">Transmembrane protein</fullName>
    </recommendedName>
</protein>
<dbReference type="EMBL" id="AM236080">
    <property type="protein sequence ID" value="CAK07430.1"/>
    <property type="molecule type" value="Genomic_DNA"/>
</dbReference>
<reference evidence="2 3" key="1">
    <citation type="journal article" date="2006" name="Genome Biol.">
        <title>The genome of Rhizobium leguminosarum has recognizable core and accessory components.</title>
        <authorList>
            <person name="Young J.W."/>
            <person name="Crossman L.C."/>
            <person name="Johnston A.W.B."/>
            <person name="Thomson N.R."/>
            <person name="Ghazoui Z.F."/>
            <person name="Hull K.H."/>
            <person name="Wexler M."/>
            <person name="Curson A.R.J."/>
            <person name="Todd J.D."/>
            <person name="Poole P.S."/>
            <person name="Mauchline T.H."/>
            <person name="East A.K."/>
            <person name="Quail M.A."/>
            <person name="Churcher C."/>
            <person name="Arrowsmith C."/>
            <person name="Cherevach A."/>
            <person name="Chillingworth T."/>
            <person name="Clarke K."/>
            <person name="Cronin A."/>
            <person name="Davis P."/>
            <person name="Fraser A."/>
            <person name="Hance Z."/>
            <person name="Hauser H."/>
            <person name="Jagels K."/>
            <person name="Moule S."/>
            <person name="Mungall K."/>
            <person name="Norbertczak H."/>
            <person name="Rabbinowitsch E."/>
            <person name="Sanders M."/>
            <person name="Simmonds M."/>
            <person name="Whitehead S."/>
            <person name="Parkhill J."/>
        </authorList>
    </citation>
    <scope>NUCLEOTIDE SEQUENCE [LARGE SCALE GENOMIC DNA]</scope>
    <source>
        <strain evidence="3">DSM 114642 / LMG 32736 / 3841</strain>
    </source>
</reference>